<evidence type="ECO:0000259" key="2">
    <source>
        <dbReference type="Pfam" id="PF16747"/>
    </source>
</evidence>
<evidence type="ECO:0000313" key="4">
    <source>
        <dbReference type="Proteomes" id="UP001228905"/>
    </source>
</evidence>
<name>A0ABU0IRR1_9CAUL</name>
<gene>
    <name evidence="3" type="ORF">QO010_001614</name>
</gene>
<sequence>MRCALTAALMSACLTVTAGAALSAPADPIPIPPSGEEPALPTGPLQAVFVLAEQGGVIYLVLDGVAADEDVVRFWTYLVWDPPQYGHVIVSQSMIFQTIDCRTRTYRQLYFAFYDPDGIGAGQTTPDIAQPIKPGTLPDAEARVLCDGGTVLDNAKVQGVAAAQQDAHRRLHAQ</sequence>
<keyword evidence="4" id="KW-1185">Reference proteome</keyword>
<keyword evidence="1" id="KW-0732">Signal</keyword>
<dbReference type="Proteomes" id="UP001228905">
    <property type="component" value="Unassembled WGS sequence"/>
</dbReference>
<dbReference type="InterPro" id="IPR031939">
    <property type="entry name" value="Adhesin_E-like"/>
</dbReference>
<evidence type="ECO:0000256" key="1">
    <source>
        <dbReference type="SAM" id="SignalP"/>
    </source>
</evidence>
<feature type="signal peptide" evidence="1">
    <location>
        <begin position="1"/>
        <end position="20"/>
    </location>
</feature>
<dbReference type="EMBL" id="JAUSVS010000002">
    <property type="protein sequence ID" value="MDQ0463843.1"/>
    <property type="molecule type" value="Genomic_DNA"/>
</dbReference>
<protein>
    <recommendedName>
        <fullName evidence="2">Surface-adhesin protein E-like domain-containing protein</fullName>
    </recommendedName>
</protein>
<proteinExistence type="predicted"/>
<reference evidence="3 4" key="1">
    <citation type="submission" date="2023-07" db="EMBL/GenBank/DDBJ databases">
        <title>Genomic Encyclopedia of Type Strains, Phase IV (KMG-IV): sequencing the most valuable type-strain genomes for metagenomic binning, comparative biology and taxonomic classification.</title>
        <authorList>
            <person name="Goeker M."/>
        </authorList>
    </citation>
    <scope>NUCLEOTIDE SEQUENCE [LARGE SCALE GENOMIC DNA]</scope>
    <source>
        <strain evidence="3 4">DSM 18695</strain>
    </source>
</reference>
<feature type="domain" description="Surface-adhesin protein E-like" evidence="2">
    <location>
        <begin position="53"/>
        <end position="146"/>
    </location>
</feature>
<accession>A0ABU0IRR1</accession>
<comment type="caution">
    <text evidence="3">The sequence shown here is derived from an EMBL/GenBank/DDBJ whole genome shotgun (WGS) entry which is preliminary data.</text>
</comment>
<dbReference type="Pfam" id="PF16747">
    <property type="entry name" value="Adhesin_E"/>
    <property type="match status" value="1"/>
</dbReference>
<feature type="chain" id="PRO_5047374968" description="Surface-adhesin protein E-like domain-containing protein" evidence="1">
    <location>
        <begin position="21"/>
        <end position="174"/>
    </location>
</feature>
<dbReference type="RefSeq" id="WP_307348058.1">
    <property type="nucleotide sequence ID" value="NZ_JAUSVS010000002.1"/>
</dbReference>
<evidence type="ECO:0000313" key="3">
    <source>
        <dbReference type="EMBL" id="MDQ0463843.1"/>
    </source>
</evidence>
<organism evidence="3 4">
    <name type="scientific">Caulobacter ginsengisoli</name>
    <dbReference type="NCBI Taxonomy" id="400775"/>
    <lineage>
        <taxon>Bacteria</taxon>
        <taxon>Pseudomonadati</taxon>
        <taxon>Pseudomonadota</taxon>
        <taxon>Alphaproteobacteria</taxon>
        <taxon>Caulobacterales</taxon>
        <taxon>Caulobacteraceae</taxon>
        <taxon>Caulobacter</taxon>
    </lineage>
</organism>